<organism evidence="1 2">
    <name type="scientific">Trichomonascus ciferrii</name>
    <dbReference type="NCBI Taxonomy" id="44093"/>
    <lineage>
        <taxon>Eukaryota</taxon>
        <taxon>Fungi</taxon>
        <taxon>Dikarya</taxon>
        <taxon>Ascomycota</taxon>
        <taxon>Saccharomycotina</taxon>
        <taxon>Dipodascomycetes</taxon>
        <taxon>Dipodascales</taxon>
        <taxon>Trichomonascaceae</taxon>
        <taxon>Trichomonascus</taxon>
        <taxon>Trichomonascus ciferrii complex</taxon>
    </lineage>
</organism>
<proteinExistence type="predicted"/>
<keyword evidence="2" id="KW-1185">Reference proteome</keyword>
<dbReference type="Proteomes" id="UP000761534">
    <property type="component" value="Unassembled WGS sequence"/>
</dbReference>
<dbReference type="VEuPathDB" id="FungiDB:TRICI_000275"/>
<protein>
    <submittedName>
        <fullName evidence="1">Uncharacterized protein</fullName>
    </submittedName>
</protein>
<evidence type="ECO:0000313" key="2">
    <source>
        <dbReference type="Proteomes" id="UP000761534"/>
    </source>
</evidence>
<sequence>MVDRGTSDGTVTDKGESNSLEKPLNGNYLCLTFSEKGWKSKIEAAMSASKSGDGDFVVEFIECKGKLMDYIYWYFKRFIHRRHLLTADFDASTCIAVMPGPKHESGVDHCKEELKPVLVPDYLSFVAPWDLQT</sequence>
<comment type="caution">
    <text evidence="1">The sequence shown here is derived from an EMBL/GenBank/DDBJ whole genome shotgun (WGS) entry which is preliminary data.</text>
</comment>
<name>A0A642VDX0_9ASCO</name>
<dbReference type="EMBL" id="SWFS01000026">
    <property type="protein sequence ID" value="KAA8917582.1"/>
    <property type="molecule type" value="Genomic_DNA"/>
</dbReference>
<accession>A0A642VDX0</accession>
<reference evidence="1" key="1">
    <citation type="journal article" date="2019" name="G3 (Bethesda)">
        <title>Genome Assemblies of Two Rare Opportunistic Yeast Pathogens: Diutina rugosa (syn. Candida rugosa) and Trichomonascus ciferrii (syn. Candida ciferrii).</title>
        <authorList>
            <person name="Mixao V."/>
            <person name="Saus E."/>
            <person name="Hansen A.P."/>
            <person name="Lass-Florl C."/>
            <person name="Gabaldon T."/>
        </authorList>
    </citation>
    <scope>NUCLEOTIDE SEQUENCE</scope>
    <source>
        <strain evidence="1">CBS 4856</strain>
    </source>
</reference>
<evidence type="ECO:0000313" key="1">
    <source>
        <dbReference type="EMBL" id="KAA8917582.1"/>
    </source>
</evidence>
<dbReference type="AlphaFoldDB" id="A0A642VDX0"/>
<gene>
    <name evidence="1" type="ORF">TRICI_000275</name>
</gene>